<dbReference type="AlphaFoldDB" id="A0A7X9UCI9"/>
<evidence type="ECO:0000259" key="1">
    <source>
        <dbReference type="Pfam" id="PF16285"/>
    </source>
</evidence>
<dbReference type="SUPFAM" id="SSF54197">
    <property type="entry name" value="HIT-like"/>
    <property type="match status" value="1"/>
</dbReference>
<dbReference type="InterPro" id="IPR049285">
    <property type="entry name" value="DUF4931_C"/>
</dbReference>
<organism evidence="3 4">
    <name type="scientific">Collinsella acetigenes</name>
    <dbReference type="NCBI Taxonomy" id="2713419"/>
    <lineage>
        <taxon>Bacteria</taxon>
        <taxon>Bacillati</taxon>
        <taxon>Actinomycetota</taxon>
        <taxon>Coriobacteriia</taxon>
        <taxon>Coriobacteriales</taxon>
        <taxon>Coriobacteriaceae</taxon>
        <taxon>Collinsella</taxon>
    </lineage>
</organism>
<feature type="domain" description="DUF4931" evidence="1">
    <location>
        <begin position="10"/>
        <end position="127"/>
    </location>
</feature>
<dbReference type="RefSeq" id="WP_169277510.1">
    <property type="nucleotide sequence ID" value="NZ_JABBCP010000004.1"/>
</dbReference>
<gene>
    <name evidence="3" type="ORF">HF320_05950</name>
</gene>
<keyword evidence="4" id="KW-1185">Reference proteome</keyword>
<dbReference type="Pfam" id="PF20956">
    <property type="entry name" value="DUF4931_C"/>
    <property type="match status" value="1"/>
</dbReference>
<name>A0A7X9UCI9_9ACTN</name>
<feature type="domain" description="DUF4931" evidence="2">
    <location>
        <begin position="134"/>
        <end position="247"/>
    </location>
</feature>
<dbReference type="InterPro" id="IPR046322">
    <property type="entry name" value="DUF4931"/>
</dbReference>
<reference evidence="3 4" key="1">
    <citation type="submission" date="2020-04" db="EMBL/GenBank/DDBJ databases">
        <title>Collinsella sp. KGMB02528 nov., an anaerobic actinobacterium isolated from human feces.</title>
        <authorList>
            <person name="Han K.-I."/>
            <person name="Eom M.K."/>
            <person name="Kim J.-S."/>
            <person name="Lee K.C."/>
            <person name="Suh M.K."/>
            <person name="Park S.-H."/>
            <person name="Lee J.H."/>
            <person name="Kang S.W."/>
            <person name="Park J.-E."/>
            <person name="Oh B.S."/>
            <person name="Yu S.Y."/>
            <person name="Choi S.-H."/>
            <person name="Lee D.H."/>
            <person name="Yoon H."/>
            <person name="Kim B.-Y."/>
            <person name="Lee J.H."/>
            <person name="Lee J.-S."/>
        </authorList>
    </citation>
    <scope>NUCLEOTIDE SEQUENCE [LARGE SCALE GENOMIC DNA]</scope>
    <source>
        <strain evidence="3 4">KGMB02528</strain>
    </source>
</reference>
<dbReference type="InterPro" id="IPR036265">
    <property type="entry name" value="HIT-like_sf"/>
</dbReference>
<evidence type="ECO:0000259" key="2">
    <source>
        <dbReference type="Pfam" id="PF20956"/>
    </source>
</evidence>
<dbReference type="PIRSF" id="PIRSF031505">
    <property type="entry name" value="GalT_short"/>
    <property type="match status" value="1"/>
</dbReference>
<evidence type="ECO:0000313" key="4">
    <source>
        <dbReference type="Proteomes" id="UP000546970"/>
    </source>
</evidence>
<proteinExistence type="predicted"/>
<protein>
    <submittedName>
        <fullName evidence="3">DUF4931 domain-containing protein</fullName>
    </submittedName>
</protein>
<dbReference type="Proteomes" id="UP000546970">
    <property type="component" value="Unassembled WGS sequence"/>
</dbReference>
<dbReference type="Gene3D" id="3.30.428.10">
    <property type="entry name" value="HIT-like"/>
    <property type="match status" value="1"/>
</dbReference>
<sequence length="265" mass="30211">MALVFDVVKAKGKPDDNRRPGTSCPFCDVDGLENIIRRDGDRIWLQNKFRTLRHTMQTVLIESADHDADITTYEPEELHGVIRFALSCWEQMIDSGDYRSVLMYKNMGPLSGGSLTHPHMQIVGLEEEDGYAEISMKHFEGIEVWRRGRVRATISTDPVMGFFEVNVICPQGLAHGNAPEDIEDTNRFADALQTVVRYVLNEHHGGRASSYNLFFYHMEGMTIVKALPRWVVSPYFVGYRLAQCNAETTLARDAERLRELLDERA</sequence>
<evidence type="ECO:0000313" key="3">
    <source>
        <dbReference type="EMBL" id="NMF55867.1"/>
    </source>
</evidence>
<dbReference type="InterPro" id="IPR012361">
    <property type="entry name" value="GalT_short"/>
</dbReference>
<dbReference type="EMBL" id="JABBCP010000004">
    <property type="protein sequence ID" value="NMF55867.1"/>
    <property type="molecule type" value="Genomic_DNA"/>
</dbReference>
<dbReference type="Pfam" id="PF16285">
    <property type="entry name" value="DUF4931_N"/>
    <property type="match status" value="1"/>
</dbReference>
<accession>A0A7X9UCI9</accession>
<comment type="caution">
    <text evidence="3">The sequence shown here is derived from an EMBL/GenBank/DDBJ whole genome shotgun (WGS) entry which is preliminary data.</text>
</comment>